<dbReference type="HOGENOM" id="CLU_044445_0_0_4"/>
<accession>Q3JXU2</accession>
<organism evidence="2 3">
    <name type="scientific">Burkholderia pseudomallei (strain 1710b)</name>
    <dbReference type="NCBI Taxonomy" id="320372"/>
    <lineage>
        <taxon>Bacteria</taxon>
        <taxon>Pseudomonadati</taxon>
        <taxon>Pseudomonadota</taxon>
        <taxon>Betaproteobacteria</taxon>
        <taxon>Burkholderiales</taxon>
        <taxon>Burkholderiaceae</taxon>
        <taxon>Burkholderia</taxon>
        <taxon>pseudomallei group</taxon>
    </lineage>
</organism>
<proteinExistence type="predicted"/>
<feature type="region of interest" description="Disordered" evidence="1">
    <location>
        <begin position="417"/>
        <end position="441"/>
    </location>
</feature>
<evidence type="ECO:0000313" key="2">
    <source>
        <dbReference type="EMBL" id="ABA47980.1"/>
    </source>
</evidence>
<evidence type="ECO:0000256" key="1">
    <source>
        <dbReference type="SAM" id="MobiDB-lite"/>
    </source>
</evidence>
<reference evidence="2 3" key="1">
    <citation type="submission" date="2005-09" db="EMBL/GenBank/DDBJ databases">
        <authorList>
            <person name="Woods D.E."/>
            <person name="Nierman W.C."/>
        </authorList>
    </citation>
    <scope>NUCLEOTIDE SEQUENCE [LARGE SCALE GENOMIC DNA]</scope>
    <source>
        <strain evidence="2 3">1710b</strain>
    </source>
</reference>
<dbReference type="Proteomes" id="UP000002700">
    <property type="component" value="Chromosome I"/>
</dbReference>
<name>Q3JXU2_BURP1</name>
<sequence>MHRETKFAGGERGDIRGTECPIESAVGFVPTALFICAFSAVYISLSLNAVYHAAFDCRPLAPAGAHRCGLTRLSRAQRVRYTRHSPTRWSGNGRARDTETNSMIGAGRFWGIGTANAWAAVSGVAFAEARTDFAACSDAASARFAAPPGLRAKDAIALPPREIDRWATRAVALDDAADSARVPNGAYSHPSENHLDAPIGSAVSTPSSAMGGTAARLPARAMSSMATASGLESFDAKRAFRGFETRPRDLSASAAIARHGFATRDRKTIAPAGLDAACSGSALAQVGGASVVKRIMLAEAGRRVCGDASVAPWASRAPSKRPDAVTPHAGPGARMLGALSLKTPAAPSACCDAGATCRRAHGAAIEGLRHAHGAGGGGARRPAGLALVVDAFLTDSSFNSLFAPVFRLAYEDAHDAGTTPTTGEHARSAAPLSAHGVRGASNRSRLGMPVFRRASPTSCDGATDVAGVCRVFDRHAGLGEAFV</sequence>
<dbReference type="AlphaFoldDB" id="Q3JXU2"/>
<dbReference type="EMBL" id="CP000124">
    <property type="protein sequence ID" value="ABA47980.1"/>
    <property type="molecule type" value="Genomic_DNA"/>
</dbReference>
<dbReference type="EnsemblBacteria" id="ABA47980">
    <property type="protein sequence ID" value="ABA47980"/>
    <property type="gene ID" value="BURPS1710b_0195"/>
</dbReference>
<protein>
    <submittedName>
        <fullName evidence="2">Uncharacterized protein</fullName>
    </submittedName>
</protein>
<dbReference type="KEGG" id="bpm:BURPS1710b_0195"/>
<gene>
    <name evidence="2" type="ordered locus">BURPS1710b_0195</name>
</gene>
<evidence type="ECO:0000313" key="3">
    <source>
        <dbReference type="Proteomes" id="UP000002700"/>
    </source>
</evidence>